<accession>A0A218P123</accession>
<feature type="transmembrane region" description="Helical" evidence="1">
    <location>
        <begin position="46"/>
        <end position="63"/>
    </location>
</feature>
<keyword evidence="1" id="KW-1133">Transmembrane helix</keyword>
<feature type="transmembrane region" description="Helical" evidence="1">
    <location>
        <begin position="21"/>
        <end position="40"/>
    </location>
</feature>
<dbReference type="EMBL" id="CP014854">
    <property type="protein sequence ID" value="ASI98624.1"/>
    <property type="molecule type" value="Genomic_DNA"/>
</dbReference>
<keyword evidence="1" id="KW-0812">Transmembrane</keyword>
<evidence type="ECO:0000313" key="3">
    <source>
        <dbReference type="Proteomes" id="UP000197156"/>
    </source>
</evidence>
<proteinExistence type="predicted"/>
<dbReference type="KEGG" id="tce:A3L02_03105"/>
<name>A0A218P123_THECE</name>
<evidence type="ECO:0000313" key="2">
    <source>
        <dbReference type="EMBL" id="ASI98624.1"/>
    </source>
</evidence>
<protein>
    <submittedName>
        <fullName evidence="2">Uncharacterized protein</fullName>
    </submittedName>
</protein>
<reference evidence="2 3" key="1">
    <citation type="submission" date="2016-03" db="EMBL/GenBank/DDBJ databases">
        <title>Complete genome sequence of Thermococcus celer.</title>
        <authorList>
            <person name="Oger P.M."/>
        </authorList>
    </citation>
    <scope>NUCLEOTIDE SEQUENCE [LARGE SCALE GENOMIC DNA]</scope>
    <source>
        <strain evidence="2 3">Vu 13</strain>
    </source>
</reference>
<sequence>MPRGIWRGYGRGYRVGPHSLGGFYTLLDLLILIGILYFLIKLFLVALPYALGLTVLLVLRAFLRGPGFHRFF</sequence>
<dbReference type="AlphaFoldDB" id="A0A218P123"/>
<gene>
    <name evidence="2" type="ORF">A3L02_03105</name>
</gene>
<dbReference type="Proteomes" id="UP000197156">
    <property type="component" value="Chromosome"/>
</dbReference>
<dbReference type="GeneID" id="33323711"/>
<evidence type="ECO:0000256" key="1">
    <source>
        <dbReference type="SAM" id="Phobius"/>
    </source>
</evidence>
<organism evidence="2 3">
    <name type="scientific">Thermococcus celer Vu 13 = JCM 8558</name>
    <dbReference type="NCBI Taxonomy" id="1293037"/>
    <lineage>
        <taxon>Archaea</taxon>
        <taxon>Methanobacteriati</taxon>
        <taxon>Methanobacteriota</taxon>
        <taxon>Thermococci</taxon>
        <taxon>Thermococcales</taxon>
        <taxon>Thermococcaceae</taxon>
        <taxon>Thermococcus</taxon>
    </lineage>
</organism>
<keyword evidence="1" id="KW-0472">Membrane</keyword>
<keyword evidence="3" id="KW-1185">Reference proteome</keyword>
<dbReference type="RefSeq" id="WP_088862585.1">
    <property type="nucleotide sequence ID" value="NZ_CP014854.1"/>
</dbReference>